<accession>A0A4Q1KBA2</accession>
<name>A0A4Q1KBA2_9FLAO</name>
<keyword evidence="1" id="KW-0812">Transmembrane</keyword>
<feature type="transmembrane region" description="Helical" evidence="1">
    <location>
        <begin position="62"/>
        <end position="83"/>
    </location>
</feature>
<sequence length="92" mass="10218">MKNLVTWALIGSYVFTLLGVYALVDGFEHATKLMVLGFFSYATFLIKAIIEISSSKNKGVNKFSWIMGLLFIGSFVGIAYIIAGRKRFVQNA</sequence>
<protein>
    <recommendedName>
        <fullName evidence="4">Cardiolipin synthase N-terminal domain-containing protein</fullName>
    </recommendedName>
</protein>
<evidence type="ECO:0000256" key="1">
    <source>
        <dbReference type="SAM" id="Phobius"/>
    </source>
</evidence>
<evidence type="ECO:0000313" key="3">
    <source>
        <dbReference type="Proteomes" id="UP000289857"/>
    </source>
</evidence>
<dbReference type="Proteomes" id="UP000289857">
    <property type="component" value="Unassembled WGS sequence"/>
</dbReference>
<feature type="transmembrane region" description="Helical" evidence="1">
    <location>
        <begin position="33"/>
        <end position="50"/>
    </location>
</feature>
<keyword evidence="1" id="KW-0472">Membrane</keyword>
<dbReference type="RefSeq" id="WP_129461642.1">
    <property type="nucleotide sequence ID" value="NZ_SBKN01000005.1"/>
</dbReference>
<gene>
    <name evidence="2" type="ORF">EQG61_09300</name>
</gene>
<reference evidence="3" key="1">
    <citation type="submission" date="2019-01" db="EMBL/GenBank/DDBJ databases">
        <title>Cytophagaceae bacterium strain CAR-16.</title>
        <authorList>
            <person name="Chen W.-M."/>
        </authorList>
    </citation>
    <scope>NUCLEOTIDE SEQUENCE [LARGE SCALE GENOMIC DNA]</scope>
    <source>
        <strain evidence="3">WWJ-16</strain>
    </source>
</reference>
<evidence type="ECO:0000313" key="2">
    <source>
        <dbReference type="EMBL" id="RXR22185.1"/>
    </source>
</evidence>
<evidence type="ECO:0008006" key="4">
    <source>
        <dbReference type="Google" id="ProtNLM"/>
    </source>
</evidence>
<dbReference type="AlphaFoldDB" id="A0A4Q1KBA2"/>
<dbReference type="EMBL" id="SBKN01000005">
    <property type="protein sequence ID" value="RXR22185.1"/>
    <property type="molecule type" value="Genomic_DNA"/>
</dbReference>
<comment type="caution">
    <text evidence="2">The sequence shown here is derived from an EMBL/GenBank/DDBJ whole genome shotgun (WGS) entry which is preliminary data.</text>
</comment>
<keyword evidence="1" id="KW-1133">Transmembrane helix</keyword>
<organism evidence="2 3">
    <name type="scientific">Flavobacterium stagni</name>
    <dbReference type="NCBI Taxonomy" id="2506421"/>
    <lineage>
        <taxon>Bacteria</taxon>
        <taxon>Pseudomonadati</taxon>
        <taxon>Bacteroidota</taxon>
        <taxon>Flavobacteriia</taxon>
        <taxon>Flavobacteriales</taxon>
        <taxon>Flavobacteriaceae</taxon>
        <taxon>Flavobacterium</taxon>
    </lineage>
</organism>
<proteinExistence type="predicted"/>
<feature type="transmembrane region" description="Helical" evidence="1">
    <location>
        <begin position="6"/>
        <end position="24"/>
    </location>
</feature>
<keyword evidence="3" id="KW-1185">Reference proteome</keyword>